<dbReference type="EMBL" id="GL379804">
    <property type="protein sequence ID" value="EGT38948.1"/>
    <property type="molecule type" value="Genomic_DNA"/>
</dbReference>
<dbReference type="AlphaFoldDB" id="G0MP00"/>
<sequence length="103" mass="11980">MGKIGWPMTYLSRRCTEEEEQMEECETSGKGDQMEYVLMVMVNFNTFAYTDCLISSRKLNSSRNLHSSVHNVFNKSIHVIRLPMNGRKEEQAQEGEKTRLSKK</sequence>
<proteinExistence type="predicted"/>
<name>G0MP00_CAEBE</name>
<reference evidence="3" key="1">
    <citation type="submission" date="2011-07" db="EMBL/GenBank/DDBJ databases">
        <authorList>
            <consortium name="Caenorhabditis brenneri Sequencing and Analysis Consortium"/>
            <person name="Wilson R.K."/>
        </authorList>
    </citation>
    <scope>NUCLEOTIDE SEQUENCE [LARGE SCALE GENOMIC DNA]</scope>
    <source>
        <strain evidence="3">PB2801</strain>
    </source>
</reference>
<feature type="region of interest" description="Disordered" evidence="1">
    <location>
        <begin position="84"/>
        <end position="103"/>
    </location>
</feature>
<evidence type="ECO:0000313" key="2">
    <source>
        <dbReference type="EMBL" id="EGT38948.1"/>
    </source>
</evidence>
<dbReference type="HOGENOM" id="CLU_2266083_0_0_1"/>
<protein>
    <submittedName>
        <fullName evidence="2">Uncharacterized protein</fullName>
    </submittedName>
</protein>
<organism evidence="3">
    <name type="scientific">Caenorhabditis brenneri</name>
    <name type="common">Nematode worm</name>
    <dbReference type="NCBI Taxonomy" id="135651"/>
    <lineage>
        <taxon>Eukaryota</taxon>
        <taxon>Metazoa</taxon>
        <taxon>Ecdysozoa</taxon>
        <taxon>Nematoda</taxon>
        <taxon>Chromadorea</taxon>
        <taxon>Rhabditida</taxon>
        <taxon>Rhabditina</taxon>
        <taxon>Rhabditomorpha</taxon>
        <taxon>Rhabditoidea</taxon>
        <taxon>Rhabditidae</taxon>
        <taxon>Peloderinae</taxon>
        <taxon>Caenorhabditis</taxon>
    </lineage>
</organism>
<accession>G0MP00</accession>
<feature type="compositionally biased region" description="Basic and acidic residues" evidence="1">
    <location>
        <begin position="86"/>
        <end position="103"/>
    </location>
</feature>
<evidence type="ECO:0000313" key="3">
    <source>
        <dbReference type="Proteomes" id="UP000008068"/>
    </source>
</evidence>
<dbReference type="Proteomes" id="UP000008068">
    <property type="component" value="Unassembled WGS sequence"/>
</dbReference>
<keyword evidence="3" id="KW-1185">Reference proteome</keyword>
<dbReference type="InParanoid" id="G0MP00"/>
<gene>
    <name evidence="2" type="ORF">CAEBREN_21247</name>
</gene>
<evidence type="ECO:0000256" key="1">
    <source>
        <dbReference type="SAM" id="MobiDB-lite"/>
    </source>
</evidence>